<feature type="compositionally biased region" description="Basic and acidic residues" evidence="16">
    <location>
        <begin position="650"/>
        <end position="668"/>
    </location>
</feature>
<dbReference type="RefSeq" id="WP_200341550.1">
    <property type="nucleotide sequence ID" value="NZ_NRRL01000042.1"/>
</dbReference>
<feature type="compositionally biased region" description="Acidic residues" evidence="16">
    <location>
        <begin position="148"/>
        <end position="159"/>
    </location>
</feature>
<comment type="subunit">
    <text evidence="15">Homotetramer formed by a dimer of dimers.</text>
</comment>
<feature type="binding site" evidence="15">
    <location>
        <position position="508"/>
    </location>
    <ligand>
        <name>Zn(2+)</name>
        <dbReference type="ChEBI" id="CHEBI:29105"/>
        <note>ligand shared between dimeric partners</note>
    </ligand>
</feature>
<comment type="caution">
    <text evidence="18">The sequence shown here is derived from an EMBL/GenBank/DDBJ whole genome shotgun (WGS) entry which is preliminary data.</text>
</comment>
<evidence type="ECO:0000256" key="1">
    <source>
        <dbReference type="ARBA" id="ARBA00005663"/>
    </source>
</evidence>
<feature type="binding site" evidence="15">
    <location>
        <position position="505"/>
    </location>
    <ligand>
        <name>Zn(2+)</name>
        <dbReference type="ChEBI" id="CHEBI:29105"/>
        <note>ligand shared between dimeric partners</note>
    </ligand>
</feature>
<keyword evidence="15" id="KW-0862">Zinc</keyword>
<reference evidence="18 19" key="1">
    <citation type="journal article" date="2020" name="Microorganisms">
        <title>Osmotic Adaptation and Compatible Solute Biosynthesis of Phototrophic Bacteria as Revealed from Genome Analyses.</title>
        <authorList>
            <person name="Imhoff J.F."/>
            <person name="Rahn T."/>
            <person name="Kunzel S."/>
            <person name="Keller A."/>
            <person name="Neulinger S.C."/>
        </authorList>
    </citation>
    <scope>NUCLEOTIDE SEQUENCE [LARGE SCALE GENOMIC DNA]</scope>
    <source>
        <strain evidence="18 19">DSM 9895</strain>
    </source>
</reference>
<keyword evidence="5 15" id="KW-0698">rRNA processing</keyword>
<evidence type="ECO:0000256" key="14">
    <source>
        <dbReference type="ARBA" id="ARBA00023136"/>
    </source>
</evidence>
<dbReference type="InterPro" id="IPR012340">
    <property type="entry name" value="NA-bd_OB-fold"/>
</dbReference>
<evidence type="ECO:0000256" key="12">
    <source>
        <dbReference type="ARBA" id="ARBA00022842"/>
    </source>
</evidence>
<proteinExistence type="inferred from homology"/>
<feature type="compositionally biased region" description="Basic and acidic residues" evidence="16">
    <location>
        <begin position="685"/>
        <end position="694"/>
    </location>
</feature>
<dbReference type="PANTHER" id="PTHR30001:SF1">
    <property type="entry name" value="RIBONUCLEASE E_G-LIKE PROTEIN, CHLOROPLASTIC"/>
    <property type="match status" value="1"/>
</dbReference>
<gene>
    <name evidence="15" type="primary">rne</name>
    <name evidence="18" type="ORF">CKO28_14385</name>
</gene>
<keyword evidence="4 15" id="KW-0997">Cell inner membrane</keyword>
<comment type="cofactor">
    <cofactor evidence="15">
        <name>Zn(2+)</name>
        <dbReference type="ChEBI" id="CHEBI:29105"/>
    </cofactor>
    <text evidence="15">Binds 2 Zn(2+) ions per homotetramer.</text>
</comment>
<feature type="region of interest" description="Disordered" evidence="16">
    <location>
        <begin position="94"/>
        <end position="173"/>
    </location>
</feature>
<feature type="compositionally biased region" description="Acidic residues" evidence="16">
    <location>
        <begin position="609"/>
        <end position="628"/>
    </location>
</feature>
<dbReference type="EC" id="3.1.26.12" evidence="15"/>
<feature type="compositionally biased region" description="Low complexity" evidence="16">
    <location>
        <begin position="847"/>
        <end position="885"/>
    </location>
</feature>
<evidence type="ECO:0000256" key="11">
    <source>
        <dbReference type="ARBA" id="ARBA00022801"/>
    </source>
</evidence>
<name>A0ABS1DFH0_9PROT</name>
<evidence type="ECO:0000256" key="5">
    <source>
        <dbReference type="ARBA" id="ARBA00022552"/>
    </source>
</evidence>
<keyword evidence="9 15" id="KW-0699">rRNA-binding</keyword>
<dbReference type="InterPro" id="IPR028878">
    <property type="entry name" value="RNase_E"/>
</dbReference>
<keyword evidence="12 15" id="KW-0460">Magnesium</keyword>
<feature type="compositionally biased region" description="Low complexity" evidence="16">
    <location>
        <begin position="997"/>
        <end position="1014"/>
    </location>
</feature>
<evidence type="ECO:0000256" key="7">
    <source>
        <dbReference type="ARBA" id="ARBA00022722"/>
    </source>
</evidence>
<protein>
    <recommendedName>
        <fullName evidence="15">Ribonuclease E</fullName>
        <shortName evidence="15">RNase E</shortName>
        <ecNumber evidence="15">3.1.26.12</ecNumber>
    </recommendedName>
</protein>
<comment type="similarity">
    <text evidence="1">Belongs to the RNase E/G family. RNase G subfamily.</text>
</comment>
<keyword evidence="3 15" id="KW-0963">Cytoplasm</keyword>
<keyword evidence="8 15" id="KW-0479">Metal-binding</keyword>
<dbReference type="EMBL" id="NRRL01000042">
    <property type="protein sequence ID" value="MBK1669222.1"/>
    <property type="molecule type" value="Genomic_DNA"/>
</dbReference>
<feature type="region of interest" description="Required for zinc-mediated homotetramerization and catalytic activity" evidence="15">
    <location>
        <begin position="505"/>
        <end position="508"/>
    </location>
</feature>
<feature type="compositionally biased region" description="Low complexity" evidence="16">
    <location>
        <begin position="970"/>
        <end position="989"/>
    </location>
</feature>
<feature type="region of interest" description="Disordered" evidence="16">
    <location>
        <begin position="587"/>
        <end position="1040"/>
    </location>
</feature>
<evidence type="ECO:0000256" key="16">
    <source>
        <dbReference type="SAM" id="MobiDB-lite"/>
    </source>
</evidence>
<sequence>MTRRMLLDASHPEETRVVVMSGNRLDEFDYETKDKKQLKGNIYLAKVTRVEPSLQAAFVDYGGNRHGFLPFSEIHPDYYRLPIADREALIAEEEAAQKRQSEDENAAPDEDDEDSDEPDAASEAAADATRKRRRSKRNEQDETIGAGESEDNTDPEVEQVETTQSVETLAGDDIEDAARRRAASLGRYKIQEVIKRRQVMLVQVVKEERGNKGAALTTYLSLAGRYCVLMPNTAKGGGISRKIASVADRKRLKGVLSELHIPGGMAVIVRTAGSNRSKLEIKRDYEYLLRLWDQIRSTTLESTAPSLIYEEANLIKRAIRDLYTREMDEILVEGDDGYKAAKTFMRSLMPSHAKKVKKYDDPKVPILHRFQVEGQLDNIHNPIVQLKSGGYIVLNQTEALVAIDVNSGKATKERHIEETALKTNLEAADEIARQLKLRDLAGLIVIDFIDMDAAKNNREVEQRLKEAMRQDRARIQLGRISPFGLLELSRQRLRPSLHEMSTEVCKTCGGSGFVRSPDSTALHVLRALEEEGIKRGSGEVQLTVPTQVALYVLNDKRDRLVDVEQRYGFRVRIDTDDRLVPPAHRLERLSSTPVEDRQPGVTAEAIDVPADEELMADVSDEAEIEEVQPEPAEPGDRGGKRGKRGGRKRAGGDARADDTPDDRGEVREAAQQAVDAADQADDDAGEGRPDERQADGQTGDGSAEDQAAKRRRRRGKRGGRRRSRRREDEPGTESQTAELQADAQPGEQPAQAFDDTAQADDPGESDPDAAAPDPSDAPADAGDVTAQPAASASDASEDPVASTADPAAGSADPAAETGGEDAAADDTSGGKRKRPSRARKSRKKPTAAESSQAADAADTPDAAEAETAGDAAGDAGADAGEADTGGTAGKRKRVAAGSRKTGRGSRKKAQPAETETADGAGPADAASAGSETPGTQSPRAHAATADGSGPQPDSLASGQPDVANADDAGHAGQPAQPQPDAEPAADPAPTSEPSRNAHAGDGATAAETAFGEAAQPSGVDEVGEQPPAAKRRGWWQKLVN</sequence>
<keyword evidence="19" id="KW-1185">Reference proteome</keyword>
<evidence type="ECO:0000256" key="2">
    <source>
        <dbReference type="ARBA" id="ARBA00022475"/>
    </source>
</evidence>
<keyword evidence="10 15" id="KW-0255">Endonuclease</keyword>
<evidence type="ECO:0000313" key="19">
    <source>
        <dbReference type="Proteomes" id="UP001296873"/>
    </source>
</evidence>
<evidence type="ECO:0000256" key="6">
    <source>
        <dbReference type="ARBA" id="ARBA00022694"/>
    </source>
</evidence>
<evidence type="ECO:0000256" key="9">
    <source>
        <dbReference type="ARBA" id="ARBA00022730"/>
    </source>
</evidence>
<keyword evidence="2 15" id="KW-1003">Cell membrane</keyword>
<dbReference type="CDD" id="cd04453">
    <property type="entry name" value="S1_RNase_E"/>
    <property type="match status" value="1"/>
</dbReference>
<dbReference type="Gene3D" id="2.40.50.140">
    <property type="entry name" value="Nucleic acid-binding proteins"/>
    <property type="match status" value="1"/>
</dbReference>
<dbReference type="InterPro" id="IPR003029">
    <property type="entry name" value="S1_domain"/>
</dbReference>
<evidence type="ECO:0000256" key="13">
    <source>
        <dbReference type="ARBA" id="ARBA00022884"/>
    </source>
</evidence>
<evidence type="ECO:0000256" key="8">
    <source>
        <dbReference type="ARBA" id="ARBA00022723"/>
    </source>
</evidence>
<evidence type="ECO:0000256" key="15">
    <source>
        <dbReference type="HAMAP-Rule" id="MF_00970"/>
    </source>
</evidence>
<evidence type="ECO:0000313" key="18">
    <source>
        <dbReference type="EMBL" id="MBK1669222.1"/>
    </source>
</evidence>
<dbReference type="HAMAP" id="MF_00970">
    <property type="entry name" value="RNase_E"/>
    <property type="match status" value="1"/>
</dbReference>
<keyword evidence="6 15" id="KW-0819">tRNA processing</keyword>
<evidence type="ECO:0000256" key="10">
    <source>
        <dbReference type="ARBA" id="ARBA00022759"/>
    </source>
</evidence>
<feature type="compositionally biased region" description="Basic residues" evidence="16">
    <location>
        <begin position="640"/>
        <end position="649"/>
    </location>
</feature>
<comment type="cofactor">
    <cofactor evidence="15">
        <name>Mg(2+)</name>
        <dbReference type="ChEBI" id="CHEBI:18420"/>
    </cofactor>
    <text evidence="15">Binds 1 Mg(2+) ion per subunit.</text>
</comment>
<keyword evidence="15" id="KW-0820">tRNA-binding</keyword>
<keyword evidence="7 15" id="KW-0540">Nuclease</keyword>
<dbReference type="NCBIfam" id="TIGR00757">
    <property type="entry name" value="RNaseEG"/>
    <property type="match status" value="1"/>
</dbReference>
<dbReference type="PANTHER" id="PTHR30001">
    <property type="entry name" value="RIBONUCLEASE"/>
    <property type="match status" value="1"/>
</dbReference>
<dbReference type="SMART" id="SM00316">
    <property type="entry name" value="S1"/>
    <property type="match status" value="1"/>
</dbReference>
<feature type="compositionally biased region" description="Low complexity" evidence="16">
    <location>
        <begin position="917"/>
        <end position="930"/>
    </location>
</feature>
<dbReference type="PROSITE" id="PS50126">
    <property type="entry name" value="S1"/>
    <property type="match status" value="1"/>
</dbReference>
<dbReference type="InterPro" id="IPR019307">
    <property type="entry name" value="RNA-bd_AU-1/RNase_E/G"/>
</dbReference>
<accession>A0ABS1DFH0</accession>
<organism evidence="18 19">
    <name type="scientific">Rhodovibrio sodomensis</name>
    <dbReference type="NCBI Taxonomy" id="1088"/>
    <lineage>
        <taxon>Bacteria</taxon>
        <taxon>Pseudomonadati</taxon>
        <taxon>Pseudomonadota</taxon>
        <taxon>Alphaproteobacteria</taxon>
        <taxon>Rhodospirillales</taxon>
        <taxon>Rhodovibrionaceae</taxon>
        <taxon>Rhodovibrio</taxon>
    </lineage>
</organism>
<comment type="subcellular location">
    <subcellularLocation>
        <location evidence="15">Cytoplasm</location>
    </subcellularLocation>
    <subcellularLocation>
        <location evidence="15">Cell inner membrane</location>
        <topology evidence="15">Peripheral membrane protein</topology>
        <orientation evidence="15">Cytoplasmic side</orientation>
    </subcellularLocation>
</comment>
<dbReference type="Pfam" id="PF00575">
    <property type="entry name" value="S1"/>
    <property type="match status" value="1"/>
</dbReference>
<keyword evidence="13 15" id="KW-0694">RNA-binding</keyword>
<evidence type="ECO:0000256" key="3">
    <source>
        <dbReference type="ARBA" id="ARBA00022490"/>
    </source>
</evidence>
<comment type="similarity">
    <text evidence="15">Belongs to the RNase E/G family. RNase E subfamily.</text>
</comment>
<feature type="domain" description="S1 motif" evidence="17">
    <location>
        <begin position="40"/>
        <end position="74"/>
    </location>
</feature>
<feature type="compositionally biased region" description="Acidic residues" evidence="16">
    <location>
        <begin position="103"/>
        <end position="120"/>
    </location>
</feature>
<dbReference type="InterPro" id="IPR048583">
    <property type="entry name" value="RNase_E_G_thioredoxin-like"/>
</dbReference>
<evidence type="ECO:0000259" key="17">
    <source>
        <dbReference type="PROSITE" id="PS50126"/>
    </source>
</evidence>
<dbReference type="SUPFAM" id="SSF50249">
    <property type="entry name" value="Nucleic acid-binding proteins"/>
    <property type="match status" value="1"/>
</dbReference>
<feature type="compositionally biased region" description="Low complexity" evidence="16">
    <location>
        <begin position="768"/>
        <end position="817"/>
    </location>
</feature>
<dbReference type="Pfam" id="PF20833">
    <property type="entry name" value="RNase_E_G_Thio"/>
    <property type="match status" value="1"/>
</dbReference>
<evidence type="ECO:0000256" key="4">
    <source>
        <dbReference type="ARBA" id="ARBA00022519"/>
    </source>
</evidence>
<dbReference type="Pfam" id="PF10150">
    <property type="entry name" value="RNase_E_G"/>
    <property type="match status" value="1"/>
</dbReference>
<feature type="compositionally biased region" description="Basic residues" evidence="16">
    <location>
        <begin position="889"/>
        <end position="909"/>
    </location>
</feature>
<dbReference type="Proteomes" id="UP001296873">
    <property type="component" value="Unassembled WGS sequence"/>
</dbReference>
<feature type="compositionally biased region" description="Basic and acidic residues" evidence="16">
    <location>
        <begin position="587"/>
        <end position="598"/>
    </location>
</feature>
<feature type="compositionally biased region" description="Basic residues" evidence="16">
    <location>
        <begin position="830"/>
        <end position="845"/>
    </location>
</feature>
<comment type="catalytic activity">
    <reaction evidence="15">
        <text>Endonucleolytic cleavage of single-stranded RNA in A- and U-rich regions.</text>
        <dbReference type="EC" id="3.1.26.12"/>
    </reaction>
</comment>
<dbReference type="InterPro" id="IPR004659">
    <property type="entry name" value="RNase_E/G"/>
</dbReference>
<comment type="function">
    <text evidence="15">Endoribonuclease that plays a central role in RNA processing and decay. Required for the maturation of 5S and 16S rRNAs and the majority of tRNAs. Also involved in the degradation of most mRNAs.</text>
</comment>
<keyword evidence="11 15" id="KW-0378">Hydrolase</keyword>
<dbReference type="Gene3D" id="3.40.1260.20">
    <property type="entry name" value="Ribonuclease E, catalytic domain"/>
    <property type="match status" value="1"/>
</dbReference>
<feature type="compositionally biased region" description="Acidic residues" evidence="16">
    <location>
        <begin position="757"/>
        <end position="767"/>
    </location>
</feature>
<keyword evidence="14 15" id="KW-0472">Membrane</keyword>
<feature type="binding site" evidence="15">
    <location>
        <position position="404"/>
    </location>
    <ligand>
        <name>Mg(2+)</name>
        <dbReference type="ChEBI" id="CHEBI:18420"/>
        <note>catalytic</note>
    </ligand>
</feature>
<feature type="compositionally biased region" description="Basic residues" evidence="16">
    <location>
        <begin position="709"/>
        <end position="724"/>
    </location>
</feature>
<feature type="binding site" evidence="15">
    <location>
        <position position="447"/>
    </location>
    <ligand>
        <name>Mg(2+)</name>
        <dbReference type="ChEBI" id="CHEBI:18420"/>
        <note>catalytic</note>
    </ligand>
</feature>